<dbReference type="Pfam" id="PF04073">
    <property type="entry name" value="tRNA_edit"/>
    <property type="match status" value="1"/>
</dbReference>
<keyword evidence="13" id="KW-1185">Reference proteome</keyword>
<keyword evidence="4 10" id="KW-0436">Ligase</keyword>
<dbReference type="InterPro" id="IPR036621">
    <property type="entry name" value="Anticodon-bd_dom_sf"/>
</dbReference>
<dbReference type="RefSeq" id="WP_182597897.1">
    <property type="nucleotide sequence ID" value="NZ_JACIVC010000049.1"/>
</dbReference>
<dbReference type="AlphaFoldDB" id="A0A7W3TQW8"/>
<evidence type="ECO:0000256" key="1">
    <source>
        <dbReference type="ARBA" id="ARBA00004496"/>
    </source>
</evidence>
<evidence type="ECO:0000256" key="9">
    <source>
        <dbReference type="ARBA" id="ARBA00047671"/>
    </source>
</evidence>
<dbReference type="InterPro" id="IPR045864">
    <property type="entry name" value="aa-tRNA-synth_II/BPL/LPL"/>
</dbReference>
<dbReference type="GO" id="GO:0004827">
    <property type="term" value="F:proline-tRNA ligase activity"/>
    <property type="evidence" value="ECO:0007669"/>
    <property type="project" value="UniProtKB-UniRule"/>
</dbReference>
<dbReference type="Pfam" id="PF00587">
    <property type="entry name" value="tRNA-synt_2b"/>
    <property type="match status" value="1"/>
</dbReference>
<evidence type="ECO:0000256" key="5">
    <source>
        <dbReference type="ARBA" id="ARBA00022741"/>
    </source>
</evidence>
<dbReference type="PANTHER" id="PTHR42753:SF2">
    <property type="entry name" value="PROLINE--TRNA LIGASE"/>
    <property type="match status" value="1"/>
</dbReference>
<evidence type="ECO:0000256" key="8">
    <source>
        <dbReference type="ARBA" id="ARBA00023146"/>
    </source>
</evidence>
<proteinExistence type="inferred from homology"/>
<dbReference type="PANTHER" id="PTHR42753">
    <property type="entry name" value="MITOCHONDRIAL RIBOSOME PROTEIN L39/PROLYL-TRNA LIGASE FAMILY MEMBER"/>
    <property type="match status" value="1"/>
</dbReference>
<dbReference type="GO" id="GO:0140096">
    <property type="term" value="F:catalytic activity, acting on a protein"/>
    <property type="evidence" value="ECO:0007669"/>
    <property type="project" value="UniProtKB-ARBA"/>
</dbReference>
<evidence type="ECO:0000259" key="11">
    <source>
        <dbReference type="PROSITE" id="PS50862"/>
    </source>
</evidence>
<dbReference type="PRINTS" id="PR01046">
    <property type="entry name" value="TRNASYNTHPRO"/>
</dbReference>
<keyword evidence="3 10" id="KW-0963">Cytoplasm</keyword>
<dbReference type="InterPro" id="IPR002314">
    <property type="entry name" value="aa-tRNA-synt_IIb"/>
</dbReference>
<sequence>MKQSKVLIPTKKEAPSDAEVLSHKMMIRAGYIYQVSAGVWSYLPLAYRVIRKIEGIIRDEMESAGAIEMMMPALVPADLWKKSGRYESYGDNLFKLTDRRDREFILGPTHEETFTEVIRDSIKSYKKLPLVVYQLQDKFRDEDRPRYGILRGKEFEMLDGYSFSADQKGLDDAYELQAKAYRNIFDRIGLNYKVILADSGTIGGKNSQEFSAPAEIGEDIIAYTDGDYAANLEKAVSKFTGVQQTAAQAPLEKKATPGAHTVDEAAESLNMDSSQVIKSMLYIAKMGEDEYQPVLVLMRGNDEVNEAKVTNALDCEELGLATEEDAMKYLNAHPGSLGPVGVNEDVKILADNYVKVLVNMACGANEDGYHYVNANIDRDFRVDQFGDFRNVKEGEIAPDGNPIKFTNGIEIGHIFKLGTLYSQKLGAQVLDQNGRLTDVIMGCYGIGVSRLLSAVAEQNADENGLVWPDSIAPFDIHVIPVNAKKEDQMAMADKIDQQLTEAGYEVLVDDRKERAGVKFADSDLIGIPIRVTVGKKAQDGIVEIKIRKTGETVEVKQEELVNTIGILLKQLSEEANK</sequence>
<dbReference type="Proteomes" id="UP000518316">
    <property type="component" value="Unassembled WGS sequence"/>
</dbReference>
<dbReference type="InterPro" id="IPR007214">
    <property type="entry name" value="YbaK/aa-tRNA-synth-assoc-dom"/>
</dbReference>
<evidence type="ECO:0000256" key="6">
    <source>
        <dbReference type="ARBA" id="ARBA00022840"/>
    </source>
</evidence>
<dbReference type="InterPro" id="IPR004154">
    <property type="entry name" value="Anticodon-bd"/>
</dbReference>
<dbReference type="InterPro" id="IPR033730">
    <property type="entry name" value="ProRS_core_prok"/>
</dbReference>
<dbReference type="Gene3D" id="3.40.50.800">
    <property type="entry name" value="Anticodon-binding domain"/>
    <property type="match status" value="1"/>
</dbReference>
<comment type="subunit">
    <text evidence="2 10">Homodimer.</text>
</comment>
<evidence type="ECO:0000256" key="2">
    <source>
        <dbReference type="ARBA" id="ARBA00011738"/>
    </source>
</evidence>
<dbReference type="GO" id="GO:0002161">
    <property type="term" value="F:aminoacyl-tRNA deacylase activity"/>
    <property type="evidence" value="ECO:0007669"/>
    <property type="project" value="InterPro"/>
</dbReference>
<comment type="subcellular location">
    <subcellularLocation>
        <location evidence="1 10">Cytoplasm</location>
    </subcellularLocation>
</comment>
<feature type="domain" description="Aminoacyl-transfer RNA synthetases class-II family profile" evidence="11">
    <location>
        <begin position="47"/>
        <end position="468"/>
    </location>
</feature>
<evidence type="ECO:0000313" key="13">
    <source>
        <dbReference type="Proteomes" id="UP000518316"/>
    </source>
</evidence>
<dbReference type="EC" id="6.1.1.15" evidence="10"/>
<comment type="catalytic activity">
    <reaction evidence="9 10">
        <text>tRNA(Pro) + L-proline + ATP = L-prolyl-tRNA(Pro) + AMP + diphosphate</text>
        <dbReference type="Rhea" id="RHEA:14305"/>
        <dbReference type="Rhea" id="RHEA-COMP:9700"/>
        <dbReference type="Rhea" id="RHEA-COMP:9702"/>
        <dbReference type="ChEBI" id="CHEBI:30616"/>
        <dbReference type="ChEBI" id="CHEBI:33019"/>
        <dbReference type="ChEBI" id="CHEBI:60039"/>
        <dbReference type="ChEBI" id="CHEBI:78442"/>
        <dbReference type="ChEBI" id="CHEBI:78532"/>
        <dbReference type="ChEBI" id="CHEBI:456215"/>
        <dbReference type="EC" id="6.1.1.15"/>
    </reaction>
</comment>
<dbReference type="EMBL" id="JACIVC010000049">
    <property type="protein sequence ID" value="MBB1069245.1"/>
    <property type="molecule type" value="Genomic_DNA"/>
</dbReference>
<comment type="function">
    <text evidence="10">Catalyzes the attachment of proline to tRNA(Pro) in a two-step reaction: proline is first activated by ATP to form Pro-AMP and then transferred to the acceptor end of tRNA(Pro). As ProRS can inadvertently accommodate and process non-cognate amino acids such as alanine and cysteine, to avoid such errors it has two additional distinct editing activities against alanine. One activity is designated as 'pretransfer' editing and involves the tRNA(Pro)-independent hydrolysis of activated Ala-AMP. The other activity is designated 'posttransfer' editing and involves deacylation of mischarged Ala-tRNA(Pro). The misacylated Cys-tRNA(Pro) is not edited by ProRS.</text>
</comment>
<dbReference type="CDD" id="cd04334">
    <property type="entry name" value="ProRS-INS"/>
    <property type="match status" value="1"/>
</dbReference>
<dbReference type="SUPFAM" id="SSF52954">
    <property type="entry name" value="Class II aaRS ABD-related"/>
    <property type="match status" value="1"/>
</dbReference>
<dbReference type="CDD" id="cd00861">
    <property type="entry name" value="ProRS_anticodon_short"/>
    <property type="match status" value="1"/>
</dbReference>
<dbReference type="SUPFAM" id="SSF55826">
    <property type="entry name" value="YbaK/ProRS associated domain"/>
    <property type="match status" value="1"/>
</dbReference>
<dbReference type="GO" id="GO:0016740">
    <property type="term" value="F:transferase activity"/>
    <property type="evidence" value="ECO:0007669"/>
    <property type="project" value="UniProtKB-ARBA"/>
</dbReference>
<dbReference type="SUPFAM" id="SSF55681">
    <property type="entry name" value="Class II aaRS and biotin synthetases"/>
    <property type="match status" value="1"/>
</dbReference>
<dbReference type="CDD" id="cd00779">
    <property type="entry name" value="ProRS_core_prok"/>
    <property type="match status" value="1"/>
</dbReference>
<dbReference type="FunFam" id="3.40.50.800:FF:000011">
    <property type="entry name" value="Proline--tRNA ligase"/>
    <property type="match status" value="1"/>
</dbReference>
<dbReference type="InterPro" id="IPR036754">
    <property type="entry name" value="YbaK/aa-tRNA-synt-asso_dom_sf"/>
</dbReference>
<dbReference type="InterPro" id="IPR004500">
    <property type="entry name" value="Pro-tRNA-synth_IIa_bac-type"/>
</dbReference>
<dbReference type="NCBIfam" id="NF006625">
    <property type="entry name" value="PRK09194.1"/>
    <property type="match status" value="1"/>
</dbReference>
<accession>A0A7W3TQW8</accession>
<dbReference type="NCBIfam" id="TIGR00409">
    <property type="entry name" value="proS_fam_II"/>
    <property type="match status" value="1"/>
</dbReference>
<dbReference type="GO" id="GO:0006433">
    <property type="term" value="P:prolyl-tRNA aminoacylation"/>
    <property type="evidence" value="ECO:0007669"/>
    <property type="project" value="UniProtKB-UniRule"/>
</dbReference>
<keyword evidence="7 10" id="KW-0648">Protein biosynthesis</keyword>
<dbReference type="InterPro" id="IPR006195">
    <property type="entry name" value="aa-tRNA-synth_II"/>
</dbReference>
<keyword evidence="6 10" id="KW-0067">ATP-binding</keyword>
<dbReference type="HAMAP" id="MF_01569">
    <property type="entry name" value="Pro_tRNA_synth_type1"/>
    <property type="match status" value="1"/>
</dbReference>
<evidence type="ECO:0000313" key="12">
    <source>
        <dbReference type="EMBL" id="MBB1069245.1"/>
    </source>
</evidence>
<keyword evidence="8 10" id="KW-0030">Aminoacyl-tRNA synthetase</keyword>
<evidence type="ECO:0000256" key="10">
    <source>
        <dbReference type="HAMAP-Rule" id="MF_01569"/>
    </source>
</evidence>
<dbReference type="Gene3D" id="3.30.930.10">
    <property type="entry name" value="Bira Bifunctional Protein, Domain 2"/>
    <property type="match status" value="2"/>
</dbReference>
<evidence type="ECO:0000256" key="7">
    <source>
        <dbReference type="ARBA" id="ARBA00022917"/>
    </source>
</evidence>
<dbReference type="InterPro" id="IPR002316">
    <property type="entry name" value="Pro-tRNA-ligase_IIa"/>
</dbReference>
<dbReference type="InterPro" id="IPR050062">
    <property type="entry name" value="Pro-tRNA_synthetase"/>
</dbReference>
<dbReference type="GO" id="GO:0005829">
    <property type="term" value="C:cytosol"/>
    <property type="evidence" value="ECO:0007669"/>
    <property type="project" value="TreeGrafter"/>
</dbReference>
<comment type="domain">
    <text evidence="10">Consists of three domains: the N-terminal catalytic domain, the editing domain and the C-terminal anticodon-binding domain.</text>
</comment>
<dbReference type="InterPro" id="IPR023717">
    <property type="entry name" value="Pro-tRNA-Synthase_IIa_type1"/>
</dbReference>
<evidence type="ECO:0000256" key="3">
    <source>
        <dbReference type="ARBA" id="ARBA00022490"/>
    </source>
</evidence>
<comment type="caution">
    <text evidence="12">The sequence shown here is derived from an EMBL/GenBank/DDBJ whole genome shotgun (WGS) entry which is preliminary data.</text>
</comment>
<reference evidence="12 13" key="1">
    <citation type="submission" date="2020-07" db="EMBL/GenBank/DDBJ databases">
        <title>Description of Limosilactobacillus balticus sp. nov., Limosilactobacillus agrestis sp. nov., Limosilactobacillus albertensis sp. nov., Limosilactobacillus rudii sp. nov., Limosilactobacillus fastidiosus sp. nov., five novel Limosilactobacillus species isolated from the vertebrate gastrointestinal tract, and proposal of 6 subspecies of Limosilactobacillus reuteri adapted to the gastrointestinal tract of specific vertebrate hosts.</title>
        <authorList>
            <person name="Li F."/>
            <person name="Cheng C."/>
            <person name="Zheng J."/>
            <person name="Quevedo R.M."/>
            <person name="Li J."/>
            <person name="Roos S."/>
            <person name="Gaenzle M.G."/>
            <person name="Walter J."/>
        </authorList>
    </citation>
    <scope>NUCLEOTIDE SEQUENCE [LARGE SCALE GENOMIC DNA]</scope>
    <source>
        <strain evidence="12 13">RRLNB_1_1</strain>
    </source>
</reference>
<dbReference type="GO" id="GO:0005524">
    <property type="term" value="F:ATP binding"/>
    <property type="evidence" value="ECO:0007669"/>
    <property type="project" value="UniProtKB-UniRule"/>
</dbReference>
<dbReference type="InterPro" id="IPR044140">
    <property type="entry name" value="ProRS_anticodon_short"/>
</dbReference>
<evidence type="ECO:0000256" key="4">
    <source>
        <dbReference type="ARBA" id="ARBA00022598"/>
    </source>
</evidence>
<organism evidence="12 13">
    <name type="scientific">Limosilactobacillus albertensis</name>
    <dbReference type="NCBI Taxonomy" id="2759752"/>
    <lineage>
        <taxon>Bacteria</taxon>
        <taxon>Bacillati</taxon>
        <taxon>Bacillota</taxon>
        <taxon>Bacilli</taxon>
        <taxon>Lactobacillales</taxon>
        <taxon>Lactobacillaceae</taxon>
        <taxon>Limosilactobacillus</taxon>
    </lineage>
</organism>
<gene>
    <name evidence="10" type="primary">proS</name>
    <name evidence="12" type="ORF">H5S40_03630</name>
</gene>
<dbReference type="Pfam" id="PF03129">
    <property type="entry name" value="HGTP_anticodon"/>
    <property type="match status" value="1"/>
</dbReference>
<dbReference type="PROSITE" id="PS50862">
    <property type="entry name" value="AA_TRNA_LIGASE_II"/>
    <property type="match status" value="1"/>
</dbReference>
<protein>
    <recommendedName>
        <fullName evidence="10">Proline--tRNA ligase</fullName>
        <ecNumber evidence="10">6.1.1.15</ecNumber>
    </recommendedName>
    <alternativeName>
        <fullName evidence="10">Prolyl-tRNA synthetase</fullName>
        <shortName evidence="10">ProRS</shortName>
    </alternativeName>
</protein>
<keyword evidence="5 10" id="KW-0547">Nucleotide-binding</keyword>
<comment type="similarity">
    <text evidence="10">Belongs to the class-II aminoacyl-tRNA synthetase family. ProS type 1 subfamily.</text>
</comment>
<name>A0A7W3TQW8_9LACO</name>